<organism evidence="2 3">
    <name type="scientific">Microdochium trichocladiopsis</name>
    <dbReference type="NCBI Taxonomy" id="1682393"/>
    <lineage>
        <taxon>Eukaryota</taxon>
        <taxon>Fungi</taxon>
        <taxon>Dikarya</taxon>
        <taxon>Ascomycota</taxon>
        <taxon>Pezizomycotina</taxon>
        <taxon>Sordariomycetes</taxon>
        <taxon>Xylariomycetidae</taxon>
        <taxon>Xylariales</taxon>
        <taxon>Microdochiaceae</taxon>
        <taxon>Microdochium</taxon>
    </lineage>
</organism>
<protein>
    <submittedName>
        <fullName evidence="2">Uncharacterized protein</fullName>
    </submittedName>
</protein>
<dbReference type="GeneID" id="70181190"/>
<dbReference type="Proteomes" id="UP000756346">
    <property type="component" value="Unassembled WGS sequence"/>
</dbReference>
<keyword evidence="3" id="KW-1185">Reference proteome</keyword>
<comment type="caution">
    <text evidence="2">The sequence shown here is derived from an EMBL/GenBank/DDBJ whole genome shotgun (WGS) entry which is preliminary data.</text>
</comment>
<feature type="region of interest" description="Disordered" evidence="1">
    <location>
        <begin position="1"/>
        <end position="21"/>
    </location>
</feature>
<reference evidence="2" key="1">
    <citation type="journal article" date="2021" name="Nat. Commun.">
        <title>Genetic determinants of endophytism in the Arabidopsis root mycobiome.</title>
        <authorList>
            <person name="Mesny F."/>
            <person name="Miyauchi S."/>
            <person name="Thiergart T."/>
            <person name="Pickel B."/>
            <person name="Atanasova L."/>
            <person name="Karlsson M."/>
            <person name="Huettel B."/>
            <person name="Barry K.W."/>
            <person name="Haridas S."/>
            <person name="Chen C."/>
            <person name="Bauer D."/>
            <person name="Andreopoulos W."/>
            <person name="Pangilinan J."/>
            <person name="LaButti K."/>
            <person name="Riley R."/>
            <person name="Lipzen A."/>
            <person name="Clum A."/>
            <person name="Drula E."/>
            <person name="Henrissat B."/>
            <person name="Kohler A."/>
            <person name="Grigoriev I.V."/>
            <person name="Martin F.M."/>
            <person name="Hacquard S."/>
        </authorList>
    </citation>
    <scope>NUCLEOTIDE SEQUENCE</scope>
    <source>
        <strain evidence="2">MPI-CAGE-CH-0230</strain>
    </source>
</reference>
<dbReference type="RefSeq" id="XP_046007289.1">
    <property type="nucleotide sequence ID" value="XM_046151644.1"/>
</dbReference>
<evidence type="ECO:0000256" key="1">
    <source>
        <dbReference type="SAM" id="MobiDB-lite"/>
    </source>
</evidence>
<proteinExistence type="predicted"/>
<dbReference type="OrthoDB" id="4900256at2759"/>
<dbReference type="EMBL" id="JAGTJQ010000010">
    <property type="protein sequence ID" value="KAH7021088.1"/>
    <property type="molecule type" value="Genomic_DNA"/>
</dbReference>
<feature type="compositionally biased region" description="Basic and acidic residues" evidence="1">
    <location>
        <begin position="213"/>
        <end position="222"/>
    </location>
</feature>
<feature type="region of interest" description="Disordered" evidence="1">
    <location>
        <begin position="200"/>
        <end position="250"/>
    </location>
</feature>
<gene>
    <name evidence="2" type="ORF">B0I36DRAFT_28828</name>
</gene>
<evidence type="ECO:0000313" key="2">
    <source>
        <dbReference type="EMBL" id="KAH7021088.1"/>
    </source>
</evidence>
<accession>A0A9P9BNP9</accession>
<sequence>MGPSDRLTDSRPASPSAMEEAMENQFPLLKDIPHEEPKDTVPLPNFVQAMAIPVLRDYTKAPPPLPDTPDARLQWKLDQIDRHAAAINHNFHFMAQREARRIAGLCEQEEQEMRELNDLDDLPVYGLGASEDPHSTLDLDVLLNQEPDGQPERYALPQGFTQREFKIPATSGLLPRKVLQIETLSLFQLALNNMEGRAGAAQQQKEAARRKKSMEMAKETARRLGAAQPDSNPGPSKADGQGEAMDTSED</sequence>
<evidence type="ECO:0000313" key="3">
    <source>
        <dbReference type="Proteomes" id="UP000756346"/>
    </source>
</evidence>
<name>A0A9P9BNP9_9PEZI</name>
<dbReference type="AlphaFoldDB" id="A0A9P9BNP9"/>